<dbReference type="KEGG" id="pto:PTO1487"/>
<dbReference type="STRING" id="263820.PTO1487"/>
<evidence type="ECO:0000313" key="3">
    <source>
        <dbReference type="Proteomes" id="UP000000438"/>
    </source>
</evidence>
<dbReference type="EC" id="3.4.23.42" evidence="2"/>
<dbReference type="InterPro" id="IPR007981">
    <property type="entry name" value="Peptidase_A5"/>
</dbReference>
<reference evidence="2 3" key="1">
    <citation type="journal article" date="2004" name="Proc. Natl. Acad. Sci. U.S.A.">
        <title>Genome sequence of Picrophilus torridus and its implications for life around pH 0.</title>
        <authorList>
            <person name="Futterer O."/>
            <person name="Angelov A."/>
            <person name="Liesegang H."/>
            <person name="Gottschalk G."/>
            <person name="Schleper C."/>
            <person name="Schepers B."/>
            <person name="Dock C."/>
            <person name="Antranikian G."/>
            <person name="Liebl W."/>
        </authorList>
    </citation>
    <scope>NUCLEOTIDE SEQUENCE [LARGE SCALE GENOMIC DNA]</scope>
    <source>
        <strain evidence="3">ATCC 700027 / DSM 9790 / JCM 10055 / NBRC 100828</strain>
    </source>
</reference>
<dbReference type="AlphaFoldDB" id="Q6KYY0"/>
<dbReference type="EMBL" id="AE017261">
    <property type="protein sequence ID" value="AAT44072.1"/>
    <property type="molecule type" value="Genomic_DNA"/>
</dbReference>
<protein>
    <submittedName>
        <fullName evidence="2">Thermopsin</fullName>
        <ecNumber evidence="2">3.4.23.42</ecNumber>
    </submittedName>
</protein>
<dbReference type="PaxDb" id="263820-PTO1487"/>
<name>Q6KYY0_PICTO</name>
<evidence type="ECO:0000256" key="1">
    <source>
        <dbReference type="SAM" id="Phobius"/>
    </source>
</evidence>
<keyword evidence="1" id="KW-0472">Membrane</keyword>
<proteinExistence type="predicted"/>
<keyword evidence="1" id="KW-0812">Transmembrane</keyword>
<feature type="transmembrane region" description="Helical" evidence="1">
    <location>
        <begin position="469"/>
        <end position="486"/>
    </location>
</feature>
<dbReference type="HOGENOM" id="CLU_529588_0_0_2"/>
<accession>Q6KYY0</accession>
<dbReference type="Pfam" id="PF05317">
    <property type="entry name" value="Thermopsin"/>
    <property type="match status" value="1"/>
</dbReference>
<dbReference type="GO" id="GO:0016787">
    <property type="term" value="F:hydrolase activity"/>
    <property type="evidence" value="ECO:0007669"/>
    <property type="project" value="UniProtKB-KW"/>
</dbReference>
<sequence length="493" mass="55357">MKFMIKKIIVLSMIIIILISIPGFANNNHLNKNYQVNPGYFIKGEPAPMGISDLGLDSGSPFYLNTSSFMGSITIYNATFYNYTSKSTSFSIQLNTNFFIFGSKTYDYWIQDVAYINTTDNCIAFIDNVWNYSSRNASLHFNSLSGNGTIADHGRFYYYCAPQDFPGNNIDLKYPARISLMVNDTEINNKPAVNFYYFDSNSWVKYDTVIFNENGSYHFMVNGYNYNPAGLLSDAELIIGGPGNGSSTVDLSSNILLSLYYWNGNNYQEINNAYDYGVDTAETVSNVTDTGVYNANGSLFAHITSGSGRLKMIYNSNDVGYINLYSEIKTGIININGKSYGFKNGDANITLIPGKYNVTIRSDNNIIYSKTIIIKSNSASVIALNYYRVSFVSSNLTNDVNWYIIINGNRYNLTGANAYIYLKNGTYNYRIGSYNNYFIPVTKNGTFNVTGKNITIDLVWKNQTPGFNILYIPIVIVLIALVLILSRKRKRVT</sequence>
<evidence type="ECO:0000313" key="2">
    <source>
        <dbReference type="EMBL" id="AAT44072.1"/>
    </source>
</evidence>
<keyword evidence="2" id="KW-0378">Hydrolase</keyword>
<gene>
    <name evidence="2" type="ordered locus">PTO1487</name>
</gene>
<organism evidence="2 3">
    <name type="scientific">Picrophilus torridus (strain ATCC 700027 / DSM 9790 / JCM 10055 / NBRC 100828 / KAW 2/3)</name>
    <dbReference type="NCBI Taxonomy" id="1122961"/>
    <lineage>
        <taxon>Archaea</taxon>
        <taxon>Methanobacteriati</taxon>
        <taxon>Thermoplasmatota</taxon>
        <taxon>Thermoplasmata</taxon>
        <taxon>Thermoplasmatales</taxon>
        <taxon>Picrophilaceae</taxon>
        <taxon>Picrophilus</taxon>
    </lineage>
</organism>
<keyword evidence="1" id="KW-1133">Transmembrane helix</keyword>
<dbReference type="Proteomes" id="UP000000438">
    <property type="component" value="Chromosome"/>
</dbReference>
<dbReference type="InParanoid" id="Q6KYY0"/>
<dbReference type="eggNOG" id="arCOG03670">
    <property type="taxonomic scope" value="Archaea"/>
</dbReference>